<feature type="non-terminal residue" evidence="1">
    <location>
        <position position="1"/>
    </location>
</feature>
<organism evidence="1 2">
    <name type="scientific">Racocetra persica</name>
    <dbReference type="NCBI Taxonomy" id="160502"/>
    <lineage>
        <taxon>Eukaryota</taxon>
        <taxon>Fungi</taxon>
        <taxon>Fungi incertae sedis</taxon>
        <taxon>Mucoromycota</taxon>
        <taxon>Glomeromycotina</taxon>
        <taxon>Glomeromycetes</taxon>
        <taxon>Diversisporales</taxon>
        <taxon>Gigasporaceae</taxon>
        <taxon>Racocetra</taxon>
    </lineage>
</organism>
<gene>
    <name evidence="1" type="ORF">RPERSI_LOCUS16936</name>
</gene>
<evidence type="ECO:0000313" key="1">
    <source>
        <dbReference type="EMBL" id="CAG8775693.1"/>
    </source>
</evidence>
<name>A0ACA9R493_9GLOM</name>
<dbReference type="Proteomes" id="UP000789920">
    <property type="component" value="Unassembled WGS sequence"/>
</dbReference>
<evidence type="ECO:0000313" key="2">
    <source>
        <dbReference type="Proteomes" id="UP000789920"/>
    </source>
</evidence>
<accession>A0ACA9R493</accession>
<proteinExistence type="predicted"/>
<protein>
    <submittedName>
        <fullName evidence="1">15949_t:CDS:1</fullName>
    </submittedName>
</protein>
<comment type="caution">
    <text evidence="1">The sequence shown here is derived from an EMBL/GenBank/DDBJ whole genome shotgun (WGS) entry which is preliminary data.</text>
</comment>
<dbReference type="EMBL" id="CAJVQC010042594">
    <property type="protein sequence ID" value="CAG8775693.1"/>
    <property type="molecule type" value="Genomic_DNA"/>
</dbReference>
<reference evidence="1" key="1">
    <citation type="submission" date="2021-06" db="EMBL/GenBank/DDBJ databases">
        <authorList>
            <person name="Kallberg Y."/>
            <person name="Tangrot J."/>
            <person name="Rosling A."/>
        </authorList>
    </citation>
    <scope>NUCLEOTIDE SEQUENCE</scope>
    <source>
        <strain evidence="1">MA461A</strain>
    </source>
</reference>
<keyword evidence="2" id="KW-1185">Reference proteome</keyword>
<sequence length="90" mass="10436">DLHSLSIQSSDELVIDQSDSLILESQDASEENETDISDRKDRSKKQSWVWKYFELEKVTEVIKKRSNHINVKATYCTCLVLNDLDKNCNT</sequence>